<dbReference type="InterPro" id="IPR011989">
    <property type="entry name" value="ARM-like"/>
</dbReference>
<dbReference type="InterPro" id="IPR016024">
    <property type="entry name" value="ARM-type_fold"/>
</dbReference>
<feature type="coiled-coil region" evidence="1">
    <location>
        <begin position="91"/>
        <end position="120"/>
    </location>
</feature>
<feature type="signal peptide" evidence="2">
    <location>
        <begin position="1"/>
        <end position="23"/>
    </location>
</feature>
<keyword evidence="4" id="KW-1185">Reference proteome</keyword>
<dbReference type="EMBL" id="CP036434">
    <property type="protein sequence ID" value="QDV07484.1"/>
    <property type="molecule type" value="Genomic_DNA"/>
</dbReference>
<evidence type="ECO:0000313" key="3">
    <source>
        <dbReference type="EMBL" id="QDV07484.1"/>
    </source>
</evidence>
<dbReference type="SUPFAM" id="SSF48371">
    <property type="entry name" value="ARM repeat"/>
    <property type="match status" value="1"/>
</dbReference>
<keyword evidence="1" id="KW-0175">Coiled coil</keyword>
<dbReference type="Proteomes" id="UP000320390">
    <property type="component" value="Chromosome"/>
</dbReference>
<evidence type="ECO:0000313" key="4">
    <source>
        <dbReference type="Proteomes" id="UP000320390"/>
    </source>
</evidence>
<evidence type="ECO:0000256" key="2">
    <source>
        <dbReference type="SAM" id="SignalP"/>
    </source>
</evidence>
<dbReference type="RefSeq" id="WP_145198552.1">
    <property type="nucleotide sequence ID" value="NZ_CP036434.1"/>
</dbReference>
<dbReference type="AlphaFoldDB" id="A0A518ETR7"/>
<protein>
    <submittedName>
        <fullName evidence="3">HEAT repeat protein</fullName>
    </submittedName>
</protein>
<feature type="chain" id="PRO_5021719655" evidence="2">
    <location>
        <begin position="24"/>
        <end position="883"/>
    </location>
</feature>
<sequence precursor="true">MRLRDSLLPTALLAALLVTSAFAQESTTDETSLQDRLARWELNATVGVPDERAMEELKELIAAAKMEARADVVAKGKALLAMYTIEDAEALGSLRTSVAAATAQLEELKLEAEIQAALERGDESFLDSLGKYALPVLTRLALESSGLPSKGGSVTALSYVAKAAPAEALTVIVALLGSDNPLLRELALNASVRPLTGNSGKVWLPEGDYDWRPADPAWTMIAESAAKEPGLDPVIQGRILGAFARKGWLDPSAKAPALRLANQGLLPLGSICVAPRGRWLYEELFESGNATTRYSAAKNLSTSPFREVLFQAAVDEEESIQKIAATSLLFGAVFAYTDERHQGGDGRPFIPEPSSELTSAFQALVTSPFADVAEAAVMNARRRIDESGSLPFGGEVLLDLVKAVADTELKWNLISLLKGIPGEERVPTLTAAVEHVAPLMEELERWEQVLRLMSNLPGYGIPSSENFWTLADSLGVWLPMENPRVRQQWSSIVNAAVTYRGVSAGPMLDWLARYGLDEEWPFQWNMNGWLRALSPEQRLRLMVEFSPRIFGDHESNIAALIRERYLPDRTSLEGAIQDTRSSDVVRVEAAERLLTRVHDGRLDEDWLPALARSIYAYRPGSSQPEGLVQSMTERQRSILFKLWLSDREAPDGFVLAMYPLIEDQSMLDEVLQRFPRASWSALEGENQRLLQSAVDFAVQRSEETLHPLLQGDLSEMVNVYPAIAGAISNHRFPCLQPVAERILREAPDNLASKRSAILAVAGYFNASAANALLETSRLSVDPFVRKEAMEALGEITEWRETARIWSRAADAEVQRADAIAELVALIEDPTQSGEVRAASIRGLGLLAAAEQLPLIIRGITSDEPEIQAAARAALARLEQEADR</sequence>
<organism evidence="3 4">
    <name type="scientific">Saltatorellus ferox</name>
    <dbReference type="NCBI Taxonomy" id="2528018"/>
    <lineage>
        <taxon>Bacteria</taxon>
        <taxon>Pseudomonadati</taxon>
        <taxon>Planctomycetota</taxon>
        <taxon>Planctomycetia</taxon>
        <taxon>Planctomycetia incertae sedis</taxon>
        <taxon>Saltatorellus</taxon>
    </lineage>
</organism>
<accession>A0A518ETR7</accession>
<keyword evidence="2" id="KW-0732">Signal</keyword>
<name>A0A518ETR7_9BACT</name>
<gene>
    <name evidence="3" type="ORF">Poly30_30100</name>
</gene>
<dbReference type="Gene3D" id="1.25.10.10">
    <property type="entry name" value="Leucine-rich Repeat Variant"/>
    <property type="match status" value="1"/>
</dbReference>
<evidence type="ECO:0000256" key="1">
    <source>
        <dbReference type="SAM" id="Coils"/>
    </source>
</evidence>
<proteinExistence type="predicted"/>
<reference evidence="3 4" key="1">
    <citation type="submission" date="2019-02" db="EMBL/GenBank/DDBJ databases">
        <title>Deep-cultivation of Planctomycetes and their phenomic and genomic characterization uncovers novel biology.</title>
        <authorList>
            <person name="Wiegand S."/>
            <person name="Jogler M."/>
            <person name="Boedeker C."/>
            <person name="Pinto D."/>
            <person name="Vollmers J."/>
            <person name="Rivas-Marin E."/>
            <person name="Kohn T."/>
            <person name="Peeters S.H."/>
            <person name="Heuer A."/>
            <person name="Rast P."/>
            <person name="Oberbeckmann S."/>
            <person name="Bunk B."/>
            <person name="Jeske O."/>
            <person name="Meyerdierks A."/>
            <person name="Storesund J.E."/>
            <person name="Kallscheuer N."/>
            <person name="Luecker S."/>
            <person name="Lage O.M."/>
            <person name="Pohl T."/>
            <person name="Merkel B.J."/>
            <person name="Hornburger P."/>
            <person name="Mueller R.-W."/>
            <person name="Bruemmer F."/>
            <person name="Labrenz M."/>
            <person name="Spormann A.M."/>
            <person name="Op den Camp H."/>
            <person name="Overmann J."/>
            <person name="Amann R."/>
            <person name="Jetten M.S.M."/>
            <person name="Mascher T."/>
            <person name="Medema M.H."/>
            <person name="Devos D.P."/>
            <person name="Kaster A.-K."/>
            <person name="Ovreas L."/>
            <person name="Rohde M."/>
            <person name="Galperin M.Y."/>
            <person name="Jogler C."/>
        </authorList>
    </citation>
    <scope>NUCLEOTIDE SEQUENCE [LARGE SCALE GENOMIC DNA]</scope>
    <source>
        <strain evidence="3 4">Poly30</strain>
    </source>
</reference>